<dbReference type="EMBL" id="CP015124">
    <property type="protein sequence ID" value="ANP35341.1"/>
    <property type="molecule type" value="Genomic_DNA"/>
</dbReference>
<dbReference type="Proteomes" id="UP001218364">
    <property type="component" value="Unassembled WGS sequence"/>
</dbReference>
<dbReference type="EMBL" id="JARCJK010000001">
    <property type="protein sequence ID" value="MDE4164914.1"/>
    <property type="molecule type" value="Genomic_DNA"/>
</dbReference>
<dbReference type="Proteomes" id="UP000092565">
    <property type="component" value="Chromosome"/>
</dbReference>
<keyword evidence="1" id="KW-1133">Transmembrane helix</keyword>
<keyword evidence="1" id="KW-0472">Membrane</keyword>
<evidence type="ECO:0000313" key="5">
    <source>
        <dbReference type="Proteomes" id="UP001218364"/>
    </source>
</evidence>
<evidence type="ECO:0000256" key="1">
    <source>
        <dbReference type="SAM" id="Phobius"/>
    </source>
</evidence>
<gene>
    <name evidence="2" type="ORF">JL2886_00409</name>
    <name evidence="3" type="ORF">PXK24_04370</name>
</gene>
<sequence length="223" mass="23337">MSDTDSFIEEVTEEVRRDRLFLMLKRYGWIGGLAVVVIVGGAAYREYNKAQELAAAQALGDGMIAALAADEPADRAEALAQVAAGSETGAAVAKMMRAGALAEAEDTETAVAVLSEVATDGELPLVYRHIASFKALALQAETLSLEERRLQYEALAQPGAPLSLLASEQLALLDIEAGETEAAIARLQAITADATVSRDLQDRATQVIVALGGKPDAADAPEG</sequence>
<reference evidence="2 4" key="1">
    <citation type="submission" date="2016-04" db="EMBL/GenBank/DDBJ databases">
        <authorList>
            <person name="Evans L.H."/>
            <person name="Alamgir A."/>
            <person name="Owens N."/>
            <person name="Weber N.D."/>
            <person name="Virtaneva K."/>
            <person name="Barbian K."/>
            <person name="Babar A."/>
            <person name="Rosenke K."/>
        </authorList>
    </citation>
    <scope>NUCLEOTIDE SEQUENCE [LARGE SCALE GENOMIC DNA]</scope>
    <source>
        <strain evidence="2 4">JL2886</strain>
    </source>
</reference>
<accession>A0A1B0ZMK3</accession>
<dbReference type="AlphaFoldDB" id="A0A1B0ZMK3"/>
<organism evidence="2 4">
    <name type="scientific">Phaeobacter gallaeciensis</name>
    <dbReference type="NCBI Taxonomy" id="60890"/>
    <lineage>
        <taxon>Bacteria</taxon>
        <taxon>Pseudomonadati</taxon>
        <taxon>Pseudomonadota</taxon>
        <taxon>Alphaproteobacteria</taxon>
        <taxon>Rhodobacterales</taxon>
        <taxon>Roseobacteraceae</taxon>
        <taxon>Phaeobacter</taxon>
    </lineage>
</organism>
<reference evidence="3 5" key="2">
    <citation type="submission" date="2023-02" db="EMBL/GenBank/DDBJ databases">
        <title>Population genomics of bacteria associated with diatom.</title>
        <authorList>
            <person name="Xie J."/>
            <person name="Wang H."/>
        </authorList>
    </citation>
    <scope>NUCLEOTIDE SEQUENCE [LARGE SCALE GENOMIC DNA]</scope>
    <source>
        <strain evidence="3 5">PT47_8</strain>
    </source>
</reference>
<keyword evidence="4" id="KW-1185">Reference proteome</keyword>
<evidence type="ECO:0000313" key="4">
    <source>
        <dbReference type="Proteomes" id="UP000092565"/>
    </source>
</evidence>
<proteinExistence type="predicted"/>
<dbReference type="RefSeq" id="WP_065270477.1">
    <property type="nucleotide sequence ID" value="NZ_CP015124.1"/>
</dbReference>
<protein>
    <recommendedName>
        <fullName evidence="6">Tetratricopeptide repeat-like domain-containing protein</fullName>
    </recommendedName>
</protein>
<feature type="transmembrane region" description="Helical" evidence="1">
    <location>
        <begin position="27"/>
        <end position="44"/>
    </location>
</feature>
<dbReference type="PATRIC" id="fig|60890.4.peg.394"/>
<evidence type="ECO:0000313" key="3">
    <source>
        <dbReference type="EMBL" id="MDE4164914.1"/>
    </source>
</evidence>
<keyword evidence="1" id="KW-0812">Transmembrane</keyword>
<dbReference type="OrthoDB" id="7173339at2"/>
<evidence type="ECO:0000313" key="2">
    <source>
        <dbReference type="EMBL" id="ANP35341.1"/>
    </source>
</evidence>
<name>A0A1B0ZMK3_9RHOB</name>
<evidence type="ECO:0008006" key="6">
    <source>
        <dbReference type="Google" id="ProtNLM"/>
    </source>
</evidence>